<dbReference type="AlphaFoldDB" id="A0A8H7Z7N2"/>
<dbReference type="InterPro" id="IPR051678">
    <property type="entry name" value="AGP_Transferase"/>
</dbReference>
<dbReference type="Proteomes" id="UP000670092">
    <property type="component" value="Unassembled WGS sequence"/>
</dbReference>
<feature type="domain" description="Aminoglycoside phosphotransferase" evidence="1">
    <location>
        <begin position="305"/>
        <end position="372"/>
    </location>
</feature>
<gene>
    <name evidence="2" type="ORF">I7I52_00301</name>
</gene>
<dbReference type="InterPro" id="IPR011009">
    <property type="entry name" value="Kinase-like_dom_sf"/>
</dbReference>
<dbReference type="OrthoDB" id="4177777at2759"/>
<dbReference type="SUPFAM" id="SSF56112">
    <property type="entry name" value="Protein kinase-like (PK-like)"/>
    <property type="match status" value="1"/>
</dbReference>
<proteinExistence type="predicted"/>
<evidence type="ECO:0000313" key="3">
    <source>
        <dbReference type="Proteomes" id="UP000670092"/>
    </source>
</evidence>
<protein>
    <recommendedName>
        <fullName evidence="1">Aminoglycoside phosphotransferase domain-containing protein</fullName>
    </recommendedName>
</protein>
<evidence type="ECO:0000313" key="2">
    <source>
        <dbReference type="EMBL" id="KAG5302609.1"/>
    </source>
</evidence>
<dbReference type="EMBL" id="JAEVHI010000001">
    <property type="protein sequence ID" value="KAG5302609.1"/>
    <property type="molecule type" value="Genomic_DNA"/>
</dbReference>
<name>A0A8H7Z7N2_AJECA</name>
<dbReference type="InterPro" id="IPR002575">
    <property type="entry name" value="Aminoglycoside_PTrfase"/>
</dbReference>
<reference evidence="2 3" key="1">
    <citation type="submission" date="2021-01" db="EMBL/GenBank/DDBJ databases">
        <title>Chromosome-level genome assembly of a human fungal pathogen reveals clustering of transcriptionally co-regulated genes.</title>
        <authorList>
            <person name="Voorhies M."/>
            <person name="Cohen S."/>
            <person name="Shea T.P."/>
            <person name="Petrus S."/>
            <person name="Munoz J.F."/>
            <person name="Poplawski S."/>
            <person name="Goldman W.E."/>
            <person name="Michael T."/>
            <person name="Cuomo C.A."/>
            <person name="Sil A."/>
            <person name="Beyhan S."/>
        </authorList>
    </citation>
    <scope>NUCLEOTIDE SEQUENCE [LARGE SCALE GENOMIC DNA]</scope>
    <source>
        <strain evidence="2 3">G184AR</strain>
    </source>
</reference>
<sequence>MVRTRQLKRGEVTYSWAKDEKANMLIALEDNDQTNHQLAHLYSHSTLVEQLVAHHLGISPKECEVAGGWFHGSYNICVPISVHGRRQMLMRFPILHRVGESFRPGNSDEKIRCEAGTYTWLNENCPSVPVPKLYGFALSTGQSYTAAEKLPWLPRCFHHIRCQILNLFGYAVPSKYVRHQGPSFDVLKAGYLLIEYIDKSKGTMLSCTWEDKRHDNSFRGNLFKGLSRILLDIAKVPVPRIGSFVIDDDGFLMLNNRPLSIEIHELEGKQIPVDIPRDMTYSSVDSYITDILAFHDSRFAHQPNALKDSADGAFQAAALATMRTVSSYFFKRELRRGPFVYVLNDLHQSNILVDEDWNITCLIDLEFACSRPIEMLHPPHWFTNHYVNKIDVNHFTVAHHEFVTLMEQQEKELYTDTTIPVASVMKRGLESKSFWYSLALKSITGLEHIFFEHIETTFANDADDDPTFIKVAHKFWTAQVDEFLAKKVKDKAAYDKRLQEEFDVDFAA</sequence>
<dbReference type="PANTHER" id="PTHR21310">
    <property type="entry name" value="AMINOGLYCOSIDE PHOSPHOTRANSFERASE-RELATED-RELATED"/>
    <property type="match status" value="1"/>
</dbReference>
<evidence type="ECO:0000259" key="1">
    <source>
        <dbReference type="Pfam" id="PF01636"/>
    </source>
</evidence>
<dbReference type="VEuPathDB" id="FungiDB:I7I52_00301"/>
<organism evidence="2 3">
    <name type="scientific">Ajellomyces capsulatus</name>
    <name type="common">Darling's disease fungus</name>
    <name type="synonym">Histoplasma capsulatum</name>
    <dbReference type="NCBI Taxonomy" id="5037"/>
    <lineage>
        <taxon>Eukaryota</taxon>
        <taxon>Fungi</taxon>
        <taxon>Dikarya</taxon>
        <taxon>Ascomycota</taxon>
        <taxon>Pezizomycotina</taxon>
        <taxon>Eurotiomycetes</taxon>
        <taxon>Eurotiomycetidae</taxon>
        <taxon>Onygenales</taxon>
        <taxon>Ajellomycetaceae</taxon>
        <taxon>Histoplasma</taxon>
    </lineage>
</organism>
<dbReference type="Pfam" id="PF01636">
    <property type="entry name" value="APH"/>
    <property type="match status" value="1"/>
</dbReference>
<accession>A0A8H7Z7N2</accession>
<comment type="caution">
    <text evidence="2">The sequence shown here is derived from an EMBL/GenBank/DDBJ whole genome shotgun (WGS) entry which is preliminary data.</text>
</comment>
<dbReference type="PANTHER" id="PTHR21310:SF37">
    <property type="entry name" value="AMINOGLYCOSIDE PHOSPHOTRANSFERASE DOMAIN-CONTAINING PROTEIN"/>
    <property type="match status" value="1"/>
</dbReference>